<proteinExistence type="predicted"/>
<evidence type="ECO:0000313" key="1">
    <source>
        <dbReference type="EMBL" id="KKK61912.1"/>
    </source>
</evidence>
<name>A0A0F8WYJ5_9ZZZZ</name>
<accession>A0A0F8WYJ5</accession>
<reference evidence="1" key="1">
    <citation type="journal article" date="2015" name="Nature">
        <title>Complex archaea that bridge the gap between prokaryotes and eukaryotes.</title>
        <authorList>
            <person name="Spang A."/>
            <person name="Saw J.H."/>
            <person name="Jorgensen S.L."/>
            <person name="Zaremba-Niedzwiedzka K."/>
            <person name="Martijn J."/>
            <person name="Lind A.E."/>
            <person name="van Eijk R."/>
            <person name="Schleper C."/>
            <person name="Guy L."/>
            <person name="Ettema T.J."/>
        </authorList>
    </citation>
    <scope>NUCLEOTIDE SEQUENCE</scope>
</reference>
<dbReference type="AlphaFoldDB" id="A0A0F8WYJ5"/>
<dbReference type="EMBL" id="LAZR01062257">
    <property type="protein sequence ID" value="KKK61912.1"/>
    <property type="molecule type" value="Genomic_DNA"/>
</dbReference>
<sequence length="105" mass="11557">MKKGQIKNVLFCIVVIILLCWLLTMAGGCSGQRYRKYVVDDTGALVKVIDIDTWCILREFSSKGSSLVITSGRYDLTMGDHQSKTSAGKLKATHPTGIGIEFKTE</sequence>
<dbReference type="PROSITE" id="PS51257">
    <property type="entry name" value="PROKAR_LIPOPROTEIN"/>
    <property type="match status" value="1"/>
</dbReference>
<comment type="caution">
    <text evidence="1">The sequence shown here is derived from an EMBL/GenBank/DDBJ whole genome shotgun (WGS) entry which is preliminary data.</text>
</comment>
<protein>
    <submittedName>
        <fullName evidence="1">Uncharacterized protein</fullName>
    </submittedName>
</protein>
<organism evidence="1">
    <name type="scientific">marine sediment metagenome</name>
    <dbReference type="NCBI Taxonomy" id="412755"/>
    <lineage>
        <taxon>unclassified sequences</taxon>
        <taxon>metagenomes</taxon>
        <taxon>ecological metagenomes</taxon>
    </lineage>
</organism>
<gene>
    <name evidence="1" type="ORF">LCGC14_3009600</name>
</gene>